<feature type="compositionally biased region" description="Polar residues" evidence="7">
    <location>
        <begin position="74"/>
        <end position="88"/>
    </location>
</feature>
<sequence length="96" mass="11438">MYNDFYYSPKYEDDKFEYRHVHVPKNLIRRIPTNRLMTENEWRSLGIRQSPGWEHYMIHGPERHVLLFRRVKSLPSSNSDTQNQNIPEGSTFAVGG</sequence>
<comment type="subunit">
    <text evidence="4">Forms a homohexamer that can probably bind six kinase subunits. Interacts with cdk-1.</text>
</comment>
<keyword evidence="2 6" id="KW-0132">Cell division</keyword>
<evidence type="ECO:0000256" key="6">
    <source>
        <dbReference type="RuleBase" id="RU311113"/>
    </source>
</evidence>
<dbReference type="WBParaSite" id="SPAL_0001536400.1">
    <property type="protein sequence ID" value="SPAL_0001536400.1"/>
    <property type="gene ID" value="SPAL_0001536400"/>
</dbReference>
<comment type="function">
    <text evidence="6">Binds to the catalytic subunit of the cyclin dependent kinases and is essential for their biological function.</text>
</comment>
<keyword evidence="3 6" id="KW-0131">Cell cycle</keyword>
<protein>
    <recommendedName>
        <fullName evidence="5 6">Cyclin-dependent kinases regulatory subunit</fullName>
    </recommendedName>
</protein>
<name>A0A0N5CBV0_STREA</name>
<dbReference type="GO" id="GO:0016538">
    <property type="term" value="F:cyclin-dependent protein serine/threonine kinase regulator activity"/>
    <property type="evidence" value="ECO:0007669"/>
    <property type="project" value="InterPro"/>
</dbReference>
<dbReference type="GO" id="GO:0051301">
    <property type="term" value="P:cell division"/>
    <property type="evidence" value="ECO:0007669"/>
    <property type="project" value="UniProtKB-UniRule"/>
</dbReference>
<dbReference type="PROSITE" id="PS00944">
    <property type="entry name" value="CKS_1"/>
    <property type="match status" value="1"/>
</dbReference>
<dbReference type="SUPFAM" id="SSF55637">
    <property type="entry name" value="Cell cycle regulatory proteins"/>
    <property type="match status" value="1"/>
</dbReference>
<evidence type="ECO:0000313" key="9">
    <source>
        <dbReference type="WBParaSite" id="SPAL_0001536400.1"/>
    </source>
</evidence>
<evidence type="ECO:0000256" key="5">
    <source>
        <dbReference type="ARBA" id="ARBA00068939"/>
    </source>
</evidence>
<evidence type="ECO:0000256" key="2">
    <source>
        <dbReference type="ARBA" id="ARBA00022618"/>
    </source>
</evidence>
<dbReference type="Proteomes" id="UP000046392">
    <property type="component" value="Unplaced"/>
</dbReference>
<dbReference type="PRINTS" id="PR00296">
    <property type="entry name" value="CYCLINKINASE"/>
</dbReference>
<dbReference type="Pfam" id="PF01111">
    <property type="entry name" value="CKS"/>
    <property type="match status" value="1"/>
</dbReference>
<evidence type="ECO:0000256" key="7">
    <source>
        <dbReference type="SAM" id="MobiDB-lite"/>
    </source>
</evidence>
<keyword evidence="8" id="KW-1185">Reference proteome</keyword>
<evidence type="ECO:0000256" key="1">
    <source>
        <dbReference type="ARBA" id="ARBA00007782"/>
    </source>
</evidence>
<dbReference type="FunFam" id="3.30.170.10:FF:000001">
    <property type="entry name" value="Cyclin-dependent kinases regulatory subunit"/>
    <property type="match status" value="1"/>
</dbReference>
<dbReference type="InterPro" id="IPR000789">
    <property type="entry name" value="Cyclin-dep_kinase_reg-sub"/>
</dbReference>
<evidence type="ECO:0000313" key="8">
    <source>
        <dbReference type="Proteomes" id="UP000046392"/>
    </source>
</evidence>
<proteinExistence type="inferred from homology"/>
<dbReference type="InterPro" id="IPR036858">
    <property type="entry name" value="Cyclin-dep_kinase_reg-sub_sf"/>
</dbReference>
<evidence type="ECO:0000256" key="3">
    <source>
        <dbReference type="ARBA" id="ARBA00023306"/>
    </source>
</evidence>
<dbReference type="Gene3D" id="3.30.170.10">
    <property type="entry name" value="Cyclin-dependent kinase, regulatory subunit"/>
    <property type="match status" value="1"/>
</dbReference>
<dbReference type="PANTHER" id="PTHR23415">
    <property type="entry name" value="CYCLIN-DEPENDENT KINASES REGULATORY SUBUNIT/60S RIBOSOME SUBUNIT BIOGENESIS PROTEIN NIP7"/>
    <property type="match status" value="1"/>
</dbReference>
<dbReference type="SMART" id="SM01084">
    <property type="entry name" value="CKS"/>
    <property type="match status" value="1"/>
</dbReference>
<reference evidence="9" key="1">
    <citation type="submission" date="2017-02" db="UniProtKB">
        <authorList>
            <consortium name="WormBaseParasite"/>
        </authorList>
    </citation>
    <scope>IDENTIFICATION</scope>
</reference>
<dbReference type="AlphaFoldDB" id="A0A0N5CBV0"/>
<feature type="region of interest" description="Disordered" evidence="7">
    <location>
        <begin position="74"/>
        <end position="96"/>
    </location>
</feature>
<accession>A0A0N5CBV0</accession>
<evidence type="ECO:0000256" key="4">
    <source>
        <dbReference type="ARBA" id="ARBA00066120"/>
    </source>
</evidence>
<dbReference type="STRING" id="174720.A0A0N5CBV0"/>
<dbReference type="PROSITE" id="PS00945">
    <property type="entry name" value="CKS_2"/>
    <property type="match status" value="1"/>
</dbReference>
<comment type="similarity">
    <text evidence="1 6">Belongs to the CKS family.</text>
</comment>
<organism evidence="8 9">
    <name type="scientific">Strongyloides papillosus</name>
    <name type="common">Intestinal threadworm</name>
    <dbReference type="NCBI Taxonomy" id="174720"/>
    <lineage>
        <taxon>Eukaryota</taxon>
        <taxon>Metazoa</taxon>
        <taxon>Ecdysozoa</taxon>
        <taxon>Nematoda</taxon>
        <taxon>Chromadorea</taxon>
        <taxon>Rhabditida</taxon>
        <taxon>Tylenchina</taxon>
        <taxon>Panagrolaimomorpha</taxon>
        <taxon>Strongyloidoidea</taxon>
        <taxon>Strongyloididae</taxon>
        <taxon>Strongyloides</taxon>
    </lineage>
</organism>